<dbReference type="AlphaFoldDB" id="A0A811RET4"/>
<feature type="compositionally biased region" description="Acidic residues" evidence="1">
    <location>
        <begin position="554"/>
        <end position="569"/>
    </location>
</feature>
<dbReference type="SUPFAM" id="SSF50494">
    <property type="entry name" value="Trypsin-like serine proteases"/>
    <property type="match status" value="2"/>
</dbReference>
<dbReference type="PANTHER" id="PTHR18868:SF45">
    <property type="entry name" value="OS03G0109900 PROTEIN"/>
    <property type="match status" value="1"/>
</dbReference>
<dbReference type="Pfam" id="PF13365">
    <property type="entry name" value="Trypsin_2"/>
    <property type="match status" value="1"/>
</dbReference>
<name>A0A811RET4_9POAL</name>
<proteinExistence type="predicted"/>
<evidence type="ECO:0000256" key="1">
    <source>
        <dbReference type="SAM" id="MobiDB-lite"/>
    </source>
</evidence>
<sequence length="594" mass="66678">MRKGKRGRDDLTRTIHGNKRACKIEWVSGRFPADSTQDVWDGLNDVVKSYLSKSVASIALCDGDTILFSCSGIAMERQGYNLRFLTTAGLVRAMNDTNKDSDDLKIEVRHEGDEVCMGCLAEFDLHRNFAVVAVSGFDDVQFGPFQRALETLPHGKVAVAVGRHVSGKIMAKSVELNSEGISEDDEDLHCKTSEVWEGRPLLFVDHVVGMNLFLTKRRAIFRPWDIILKHLERYSRSQQKKDGLAQSKCLKVYRFGARPLGEKSITYPHTVQGHYYFNKDLSLDLDSNGYPKLPSTMLGAGMIRVNTFEDTFGHTYDEGVWKKFNNGACSNIRRNIVALASFTGGKRFFACTGFFVNWIGSPIILTSASLVRNSNDDNKIVENFKIEVLLPNNKRTEGTLQHYNLHYNVALVSVKDYRDHRPLNTVPNFIDHFEVAAVGRCFESGALLATCGDLVNWTGTLDCKFLIRSTCKITKAGIGGPLVNLHGDVVGMNFYDKRIGTPFLGWENISTILAMFEKSKLGEDGNDSDKLPGDKTVLNRWPVPLPHWRHPEFLDDDKSDDDDDDDADADAAGQIQIWAHEDIPREGIHLHKWN</sequence>
<comment type="caution">
    <text evidence="2">The sequence shown here is derived from an EMBL/GenBank/DDBJ whole genome shotgun (WGS) entry which is preliminary data.</text>
</comment>
<dbReference type="OrthoDB" id="681969at2759"/>
<dbReference type="Proteomes" id="UP000604825">
    <property type="component" value="Unassembled WGS sequence"/>
</dbReference>
<gene>
    <name evidence="2" type="ORF">NCGR_LOCUS51720</name>
</gene>
<dbReference type="PANTHER" id="PTHR18868">
    <property type="entry name" value="OS07G0665300 PROTEIN-RELATED"/>
    <property type="match status" value="1"/>
</dbReference>
<dbReference type="Gene3D" id="2.40.10.120">
    <property type="match status" value="1"/>
</dbReference>
<feature type="region of interest" description="Disordered" evidence="1">
    <location>
        <begin position="547"/>
        <end position="574"/>
    </location>
</feature>
<keyword evidence="3" id="KW-1185">Reference proteome</keyword>
<reference evidence="2" key="1">
    <citation type="submission" date="2020-10" db="EMBL/GenBank/DDBJ databases">
        <authorList>
            <person name="Han B."/>
            <person name="Lu T."/>
            <person name="Zhao Q."/>
            <person name="Huang X."/>
            <person name="Zhao Y."/>
        </authorList>
    </citation>
    <scope>NUCLEOTIDE SEQUENCE</scope>
</reference>
<dbReference type="InterPro" id="IPR009003">
    <property type="entry name" value="Peptidase_S1_PA"/>
</dbReference>
<organism evidence="2 3">
    <name type="scientific">Miscanthus lutarioriparius</name>
    <dbReference type="NCBI Taxonomy" id="422564"/>
    <lineage>
        <taxon>Eukaryota</taxon>
        <taxon>Viridiplantae</taxon>
        <taxon>Streptophyta</taxon>
        <taxon>Embryophyta</taxon>
        <taxon>Tracheophyta</taxon>
        <taxon>Spermatophyta</taxon>
        <taxon>Magnoliopsida</taxon>
        <taxon>Liliopsida</taxon>
        <taxon>Poales</taxon>
        <taxon>Poaceae</taxon>
        <taxon>PACMAD clade</taxon>
        <taxon>Panicoideae</taxon>
        <taxon>Andropogonodae</taxon>
        <taxon>Andropogoneae</taxon>
        <taxon>Saccharinae</taxon>
        <taxon>Miscanthus</taxon>
    </lineage>
</organism>
<dbReference type="EMBL" id="CAJGYO010000014">
    <property type="protein sequence ID" value="CAD6268415.1"/>
    <property type="molecule type" value="Genomic_DNA"/>
</dbReference>
<evidence type="ECO:0000313" key="3">
    <source>
        <dbReference type="Proteomes" id="UP000604825"/>
    </source>
</evidence>
<accession>A0A811RET4</accession>
<evidence type="ECO:0000313" key="2">
    <source>
        <dbReference type="EMBL" id="CAD6268415.1"/>
    </source>
</evidence>
<protein>
    <submittedName>
        <fullName evidence="2">Uncharacterized protein</fullName>
    </submittedName>
</protein>